<comment type="caution">
    <text evidence="13">The sequence shown here is derived from an EMBL/GenBank/DDBJ whole genome shotgun (WGS) entry which is preliminary data.</text>
</comment>
<dbReference type="EMBL" id="JAGQFT010000055">
    <property type="protein sequence ID" value="MBR0562494.1"/>
    <property type="molecule type" value="Genomic_DNA"/>
</dbReference>
<keyword evidence="15" id="KW-1185">Reference proteome</keyword>
<reference evidence="14 15" key="1">
    <citation type="journal article" date="2021" name="Microbiol. Resour. Announc.">
        <title>Draft Genome Sequence of Coralloluteibacterium stylophorae LMG 29479T.</title>
        <authorList>
            <person name="Karlyshev A.V."/>
            <person name="Kudryashova E.B."/>
            <person name="Ariskina E.V."/>
            <person name="Conroy A.P."/>
            <person name="Abidueva E.Y."/>
        </authorList>
    </citation>
    <scope>NUCLEOTIDE SEQUENCE [LARGE SCALE GENOMIC DNA]</scope>
    <source>
        <strain evidence="14 15">LMG 29479</strain>
    </source>
</reference>
<organism evidence="13">
    <name type="scientific">Coralloluteibacterium stylophorae</name>
    <dbReference type="NCBI Taxonomy" id="1776034"/>
    <lineage>
        <taxon>Bacteria</taxon>
        <taxon>Pseudomonadati</taxon>
        <taxon>Pseudomonadota</taxon>
        <taxon>Gammaproteobacteria</taxon>
        <taxon>Lysobacterales</taxon>
        <taxon>Lysobacteraceae</taxon>
        <taxon>Coralloluteibacterium</taxon>
    </lineage>
</organism>
<evidence type="ECO:0000256" key="2">
    <source>
        <dbReference type="ARBA" id="ARBA00022448"/>
    </source>
</evidence>
<dbReference type="PROSITE" id="PS52016">
    <property type="entry name" value="TONB_DEPENDENT_REC_3"/>
    <property type="match status" value="1"/>
</dbReference>
<evidence type="ECO:0000313" key="13">
    <source>
        <dbReference type="EMBL" id="MBR0562494.1"/>
    </source>
</evidence>
<evidence type="ECO:0000256" key="4">
    <source>
        <dbReference type="ARBA" id="ARBA00022692"/>
    </source>
</evidence>
<evidence type="ECO:0000313" key="14">
    <source>
        <dbReference type="EMBL" id="MBS7456835.1"/>
    </source>
</evidence>
<gene>
    <name evidence="14" type="ORF">KB893_006775</name>
    <name evidence="13" type="ORF">KB893_08200</name>
</gene>
<dbReference type="PANTHER" id="PTHR47234:SF3">
    <property type="entry name" value="SECRETIN_TONB SHORT N-TERMINAL DOMAIN-CONTAINING PROTEIN"/>
    <property type="match status" value="1"/>
</dbReference>
<keyword evidence="4 8" id="KW-0812">Transmembrane</keyword>
<comment type="similarity">
    <text evidence="8 9">Belongs to the TonB-dependent receptor family.</text>
</comment>
<keyword evidence="3 8" id="KW-1134">Transmembrane beta strand</keyword>
<dbReference type="Proteomes" id="UP000675747">
    <property type="component" value="Unassembled WGS sequence"/>
</dbReference>
<dbReference type="InterPro" id="IPR012910">
    <property type="entry name" value="Plug_dom"/>
</dbReference>
<dbReference type="Gene3D" id="2.170.130.10">
    <property type="entry name" value="TonB-dependent receptor, plug domain"/>
    <property type="match status" value="1"/>
</dbReference>
<evidence type="ECO:0000256" key="7">
    <source>
        <dbReference type="ARBA" id="ARBA00023237"/>
    </source>
</evidence>
<keyword evidence="7 8" id="KW-0998">Cell outer membrane</keyword>
<evidence type="ECO:0000256" key="6">
    <source>
        <dbReference type="ARBA" id="ARBA00023136"/>
    </source>
</evidence>
<dbReference type="Pfam" id="PF00593">
    <property type="entry name" value="TonB_dep_Rec_b-barrel"/>
    <property type="match status" value="1"/>
</dbReference>
<keyword evidence="2 8" id="KW-0813">Transport</keyword>
<dbReference type="GO" id="GO:0009279">
    <property type="term" value="C:cell outer membrane"/>
    <property type="evidence" value="ECO:0007669"/>
    <property type="project" value="UniProtKB-SubCell"/>
</dbReference>
<dbReference type="InterPro" id="IPR037066">
    <property type="entry name" value="Plug_dom_sf"/>
</dbReference>
<evidence type="ECO:0000256" key="9">
    <source>
        <dbReference type="RuleBase" id="RU003357"/>
    </source>
</evidence>
<evidence type="ECO:0000256" key="8">
    <source>
        <dbReference type="PROSITE-ProRule" id="PRU01360"/>
    </source>
</evidence>
<feature type="region of interest" description="Disordered" evidence="10">
    <location>
        <begin position="1"/>
        <end position="30"/>
    </location>
</feature>
<keyword evidence="6 8" id="KW-0472">Membrane</keyword>
<feature type="region of interest" description="Disordered" evidence="10">
    <location>
        <begin position="54"/>
        <end position="76"/>
    </location>
</feature>
<reference evidence="13" key="2">
    <citation type="submission" date="2021-04" db="EMBL/GenBank/DDBJ databases">
        <authorList>
            <person name="Karlyshev A.V."/>
        </authorList>
    </citation>
    <scope>NUCLEOTIDE SEQUENCE</scope>
    <source>
        <strain evidence="13">LMG 29479</strain>
    </source>
</reference>
<accession>A0A8J8AYA6</accession>
<dbReference type="Pfam" id="PF07715">
    <property type="entry name" value="Plug"/>
    <property type="match status" value="1"/>
</dbReference>
<dbReference type="AlphaFoldDB" id="A0A8J8AYA6"/>
<evidence type="ECO:0000259" key="11">
    <source>
        <dbReference type="Pfam" id="PF00593"/>
    </source>
</evidence>
<evidence type="ECO:0000256" key="5">
    <source>
        <dbReference type="ARBA" id="ARBA00023077"/>
    </source>
</evidence>
<dbReference type="InterPro" id="IPR036942">
    <property type="entry name" value="Beta-barrel_TonB_sf"/>
</dbReference>
<keyword evidence="13" id="KW-0675">Receptor</keyword>
<dbReference type="PANTHER" id="PTHR47234">
    <property type="match status" value="1"/>
</dbReference>
<keyword evidence="5 9" id="KW-0798">TonB box</keyword>
<dbReference type="CDD" id="cd01347">
    <property type="entry name" value="ligand_gated_channel"/>
    <property type="match status" value="1"/>
</dbReference>
<evidence type="ECO:0000313" key="15">
    <source>
        <dbReference type="Proteomes" id="UP000675747"/>
    </source>
</evidence>
<protein>
    <submittedName>
        <fullName evidence="13">TonB-dependent receptor</fullName>
    </submittedName>
</protein>
<proteinExistence type="inferred from homology"/>
<dbReference type="EMBL" id="JAGQFT020000004">
    <property type="protein sequence ID" value="MBS7456835.1"/>
    <property type="molecule type" value="Genomic_DNA"/>
</dbReference>
<evidence type="ECO:0000256" key="3">
    <source>
        <dbReference type="ARBA" id="ARBA00022452"/>
    </source>
</evidence>
<evidence type="ECO:0000256" key="1">
    <source>
        <dbReference type="ARBA" id="ARBA00004571"/>
    </source>
</evidence>
<dbReference type="InterPro" id="IPR039426">
    <property type="entry name" value="TonB-dep_rcpt-like"/>
</dbReference>
<feature type="domain" description="TonB-dependent receptor-like beta-barrel" evidence="11">
    <location>
        <begin position="335"/>
        <end position="772"/>
    </location>
</feature>
<feature type="domain" description="TonB-dependent receptor plug" evidence="12">
    <location>
        <begin position="93"/>
        <end position="212"/>
    </location>
</feature>
<dbReference type="InterPro" id="IPR000531">
    <property type="entry name" value="Beta-barrel_TonB"/>
</dbReference>
<name>A0A8J8AYA6_9GAMM</name>
<dbReference type="Gene3D" id="2.40.170.20">
    <property type="entry name" value="TonB-dependent receptor, beta-barrel domain"/>
    <property type="match status" value="1"/>
</dbReference>
<comment type="subcellular location">
    <subcellularLocation>
        <location evidence="1 8">Cell outer membrane</location>
        <topology evidence="1 8">Multi-pass membrane protein</topology>
    </subcellularLocation>
</comment>
<evidence type="ECO:0000259" key="12">
    <source>
        <dbReference type="Pfam" id="PF07715"/>
    </source>
</evidence>
<sequence>MPGCAGRIGGIHEEGFSKTDRSNGRGGARPPARTALAVALALLLASGGAAAQAARDSDVDDTLPPDGSTTPESNPVHLDTIEVTGTRIRGGTVPSPVVTIDAARIEQEDFADLGEVVRSLPQNFSGGQGPGIAPGATGGGQGNQNITGGAGLNLRGLGQDATLTLLNGRRMSYGGFVQMVDISAIPVEAVERIEIVADGASAIYGSDAVGGVGNVILRRDFDGVALGARYGAATDGGLATREATATGGAAWQSGGLIATWKKSSNDPIRADQRDYTDGMYAPTTLYQEGDLRSGVLSGWQELGDVGELRLDALGSERSILTEMAYATNYERSTPETSASLLSPSVELYLPGGWTLELGSTFGRERTDGANAVVTPAAGTTTVTRTEYRNTSRSHELGVEGPVARAPGGDARLAAGVGYRYNDFETRYPDSGYTQASGDVRSRFAYAEVEVPLVAPDQGVAGAYRLALTGAVRSEDYDRFGDVTTPKLGVVWGPSRDVTVKASWGRSFKVPTLSQQYLQRDAILFPAIALGGTAYPPGATALYLVGGNPDLDPERARTWSASLAFHPAALPGFESEVTWFDVDYSDRVVQPLVPAQALSNPAFAEFLEPGPSAEELDALLRTFRFTNATGQPLDAATIAVVVPNLYVNSARQRVRGADVSGRYRFDLAEGALTLRGALTWLDSTRQVSSGQPELDMAGELFYPADLNARVGAVWNRSGFTGSLFGNYRSGVRNPVDGEDGASFTTFDATLRYDTGMHAGALSDVALELTVQNLLDRAPPLYAVASPTFAPYDSTNYSAIGRFAAVSVSKRW</sequence>
<dbReference type="SUPFAM" id="SSF56935">
    <property type="entry name" value="Porins"/>
    <property type="match status" value="1"/>
</dbReference>
<evidence type="ECO:0000256" key="10">
    <source>
        <dbReference type="SAM" id="MobiDB-lite"/>
    </source>
</evidence>
<feature type="compositionally biased region" description="Basic and acidic residues" evidence="10">
    <location>
        <begin position="10"/>
        <end position="23"/>
    </location>
</feature>